<dbReference type="SUPFAM" id="SSF81383">
    <property type="entry name" value="F-box domain"/>
    <property type="match status" value="1"/>
</dbReference>
<dbReference type="InParanoid" id="N1JJA5"/>
<dbReference type="AlphaFoldDB" id="N1JJA5"/>
<comment type="subcellular location">
    <subcellularLocation>
        <location evidence="1">Nucleus</location>
    </subcellularLocation>
</comment>
<keyword evidence="4" id="KW-0408">Iron</keyword>
<dbReference type="FunFam" id="2.60.120.650:FF:000045">
    <property type="entry name" value="F-box protein At1g78280"/>
    <property type="match status" value="1"/>
</dbReference>
<dbReference type="Proteomes" id="UP000015441">
    <property type="component" value="Unassembled WGS sequence"/>
</dbReference>
<keyword evidence="3" id="KW-0560">Oxidoreductase</keyword>
<dbReference type="STRING" id="546991.N1JJA5"/>
<dbReference type="GO" id="GO:0000987">
    <property type="term" value="F:cis-regulatory region sequence-specific DNA binding"/>
    <property type="evidence" value="ECO:0007669"/>
    <property type="project" value="TreeGrafter"/>
</dbReference>
<reference evidence="8 9" key="1">
    <citation type="journal article" date="2010" name="Science">
        <title>Genome expansion and gene loss in powdery mildew fungi reveal tradeoffs in extreme parasitism.</title>
        <authorList>
            <person name="Spanu P.D."/>
            <person name="Abbott J.C."/>
            <person name="Amselem J."/>
            <person name="Burgis T.A."/>
            <person name="Soanes D.M."/>
            <person name="Stueber K."/>
            <person name="Ver Loren van Themaat E."/>
            <person name="Brown J.K.M."/>
            <person name="Butcher S.A."/>
            <person name="Gurr S.J."/>
            <person name="Lebrun M.-H."/>
            <person name="Ridout C.J."/>
            <person name="Schulze-Lefert P."/>
            <person name="Talbot N.J."/>
            <person name="Ahmadinejad N."/>
            <person name="Ametz C."/>
            <person name="Barton G.R."/>
            <person name="Benjdia M."/>
            <person name="Bidzinski P."/>
            <person name="Bindschedler L.V."/>
            <person name="Both M."/>
            <person name="Brewer M.T."/>
            <person name="Cadle-Davidson L."/>
            <person name="Cadle-Davidson M.M."/>
            <person name="Collemare J."/>
            <person name="Cramer R."/>
            <person name="Frenkel O."/>
            <person name="Godfrey D."/>
            <person name="Harriman J."/>
            <person name="Hoede C."/>
            <person name="King B.C."/>
            <person name="Klages S."/>
            <person name="Kleemann J."/>
            <person name="Knoll D."/>
            <person name="Koti P.S."/>
            <person name="Kreplak J."/>
            <person name="Lopez-Ruiz F.J."/>
            <person name="Lu X."/>
            <person name="Maekawa T."/>
            <person name="Mahanil S."/>
            <person name="Micali C."/>
            <person name="Milgroom M.G."/>
            <person name="Montana G."/>
            <person name="Noir S."/>
            <person name="O'Connell R.J."/>
            <person name="Oberhaensli S."/>
            <person name="Parlange F."/>
            <person name="Pedersen C."/>
            <person name="Quesneville H."/>
            <person name="Reinhardt R."/>
            <person name="Rott M."/>
            <person name="Sacristan S."/>
            <person name="Schmidt S.M."/>
            <person name="Schoen M."/>
            <person name="Skamnioti P."/>
            <person name="Sommer H."/>
            <person name="Stephens A."/>
            <person name="Takahara H."/>
            <person name="Thordal-Christensen H."/>
            <person name="Vigouroux M."/>
            <person name="Wessling R."/>
            <person name="Wicker T."/>
            <person name="Panstruga R."/>
        </authorList>
    </citation>
    <scope>NUCLEOTIDE SEQUENCE [LARGE SCALE GENOMIC DNA]</scope>
    <source>
        <strain evidence="8">DH14</strain>
    </source>
</reference>
<comment type="caution">
    <text evidence="8">The sequence shown here is derived from an EMBL/GenBank/DDBJ whole genome shotgun (WGS) entry which is preliminary data.</text>
</comment>
<dbReference type="OrthoDB" id="424465at2759"/>
<dbReference type="eggNOG" id="KOG2130">
    <property type="taxonomic scope" value="Eukaryota"/>
</dbReference>
<dbReference type="Pfam" id="PF13621">
    <property type="entry name" value="Cupin_8"/>
    <property type="match status" value="1"/>
</dbReference>
<dbReference type="InterPro" id="IPR003347">
    <property type="entry name" value="JmjC_dom"/>
</dbReference>
<evidence type="ECO:0000259" key="6">
    <source>
        <dbReference type="PROSITE" id="PS50181"/>
    </source>
</evidence>
<evidence type="ECO:0000256" key="3">
    <source>
        <dbReference type="ARBA" id="ARBA00023002"/>
    </source>
</evidence>
<dbReference type="SMART" id="SM00558">
    <property type="entry name" value="JmjC"/>
    <property type="match status" value="1"/>
</dbReference>
<dbReference type="InterPro" id="IPR001810">
    <property type="entry name" value="F-box_dom"/>
</dbReference>
<evidence type="ECO:0000256" key="1">
    <source>
        <dbReference type="ARBA" id="ARBA00004123"/>
    </source>
</evidence>
<evidence type="ECO:0000259" key="7">
    <source>
        <dbReference type="PROSITE" id="PS51184"/>
    </source>
</evidence>
<organism evidence="8 9">
    <name type="scientific">Blumeria graminis f. sp. hordei (strain DH14)</name>
    <name type="common">Barley powdery mildew</name>
    <name type="synonym">Oidium monilioides f. sp. hordei</name>
    <dbReference type="NCBI Taxonomy" id="546991"/>
    <lineage>
        <taxon>Eukaryota</taxon>
        <taxon>Fungi</taxon>
        <taxon>Dikarya</taxon>
        <taxon>Ascomycota</taxon>
        <taxon>Pezizomycotina</taxon>
        <taxon>Leotiomycetes</taxon>
        <taxon>Erysiphales</taxon>
        <taxon>Erysiphaceae</taxon>
        <taxon>Blumeria</taxon>
        <taxon>Blumeria hordei</taxon>
    </lineage>
</organism>
<dbReference type="GO" id="GO:0005634">
    <property type="term" value="C:nucleus"/>
    <property type="evidence" value="ECO:0007669"/>
    <property type="project" value="UniProtKB-SubCell"/>
</dbReference>
<feature type="domain" description="F-box" evidence="6">
    <location>
        <begin position="34"/>
        <end position="80"/>
    </location>
</feature>
<dbReference type="InterPro" id="IPR050910">
    <property type="entry name" value="JMJD6_ArgDemeth/LysHydrox"/>
</dbReference>
<dbReference type="Gene3D" id="2.60.120.650">
    <property type="entry name" value="Cupin"/>
    <property type="match status" value="1"/>
</dbReference>
<proteinExistence type="predicted"/>
<keyword evidence="5" id="KW-0539">Nucleus</keyword>
<gene>
    <name evidence="8" type="ORF">BGHDH14_bghG004165000002001</name>
</gene>
<keyword evidence="9" id="KW-1185">Reference proteome</keyword>
<dbReference type="GO" id="GO:0046872">
    <property type="term" value="F:metal ion binding"/>
    <property type="evidence" value="ECO:0007669"/>
    <property type="project" value="UniProtKB-KW"/>
</dbReference>
<dbReference type="Pfam" id="PF12937">
    <property type="entry name" value="F-box-like"/>
    <property type="match status" value="1"/>
</dbReference>
<dbReference type="GO" id="GO:0016491">
    <property type="term" value="F:oxidoreductase activity"/>
    <property type="evidence" value="ECO:0007669"/>
    <property type="project" value="UniProtKB-KW"/>
</dbReference>
<dbReference type="SUPFAM" id="SSF51197">
    <property type="entry name" value="Clavaminate synthase-like"/>
    <property type="match status" value="1"/>
</dbReference>
<name>N1JJA5_BLUG1</name>
<evidence type="ECO:0000313" key="8">
    <source>
        <dbReference type="EMBL" id="CCU78985.1"/>
    </source>
</evidence>
<dbReference type="EMBL" id="CAUH01004165">
    <property type="protein sequence ID" value="CCU78985.1"/>
    <property type="molecule type" value="Genomic_DNA"/>
</dbReference>
<evidence type="ECO:0000256" key="5">
    <source>
        <dbReference type="ARBA" id="ARBA00023242"/>
    </source>
</evidence>
<protein>
    <submittedName>
        <fullName evidence="8">F-box and JmjC domain protein</fullName>
    </submittedName>
</protein>
<dbReference type="PANTHER" id="PTHR12480">
    <property type="entry name" value="ARGININE DEMETHYLASE AND LYSYL-HYDROXYLASE JMJD"/>
    <property type="match status" value="1"/>
</dbReference>
<dbReference type="PROSITE" id="PS51184">
    <property type="entry name" value="JMJC"/>
    <property type="match status" value="1"/>
</dbReference>
<dbReference type="InterPro" id="IPR036047">
    <property type="entry name" value="F-box-like_dom_sf"/>
</dbReference>
<dbReference type="PROSITE" id="PS50181">
    <property type="entry name" value="FBOX"/>
    <property type="match status" value="1"/>
</dbReference>
<evidence type="ECO:0000256" key="4">
    <source>
        <dbReference type="ARBA" id="ARBA00023004"/>
    </source>
</evidence>
<dbReference type="HOGENOM" id="CLU_016785_1_2_1"/>
<evidence type="ECO:0000256" key="2">
    <source>
        <dbReference type="ARBA" id="ARBA00022723"/>
    </source>
</evidence>
<dbReference type="Gene3D" id="1.20.1280.50">
    <property type="match status" value="1"/>
</dbReference>
<dbReference type="InterPro" id="IPR041667">
    <property type="entry name" value="Cupin_8"/>
</dbReference>
<sequence>MEQLDRPISIPPHPMGIKPLGNHFLAQDNAKNYAGLFQMLPEELLASLLEHLDSSLLLLIGSTCKYLYALSKSDDLWKSLFIELNQALIRCRSQISRAQSSWKWSNSWRSTYLGLNKDVESNIFCDNVYSDFLYRPYLCAHTSLEHYTSDIPKENAITRHEYMSLSDFSNTWSKRPFILTHAVQEWPISKTWSVDSLLENYRHIKFRAEAVDWYFSDYVTYMRNNRDESPLYLFDKKFVEKMKLQTGNGVKSSYWTPECFGEDFFTALGDKRPDYRWLIIGPERSGSTFHMDPNATSAWNAVLRGSKYWIMFPPSTSYPTPPGVYVSSNLSEVTSPVSIAEWLLNFHALARKTPGCIECVCKEGEIVHVPSGWWHLVVNLEPAIAITQNFVPGSQLAEALHFLRDKSSQVSGFAKDVEHPYHLFIDQLQAKHPDRLRQTLQELATRDEGKKRKWKTATGTDDGKRVASFSFDFGDDSDLEIP</sequence>
<keyword evidence="2" id="KW-0479">Metal-binding</keyword>
<evidence type="ECO:0000313" key="9">
    <source>
        <dbReference type="Proteomes" id="UP000015441"/>
    </source>
</evidence>
<accession>N1JJA5</accession>
<dbReference type="PANTHER" id="PTHR12480:SF21">
    <property type="entry name" value="JMJC DOMAIN-CONTAINING PROTEIN 8"/>
    <property type="match status" value="1"/>
</dbReference>
<feature type="domain" description="JmjC" evidence="7">
    <location>
        <begin position="245"/>
        <end position="407"/>
    </location>
</feature>